<dbReference type="Pfam" id="PF10376">
    <property type="entry name" value="Mei5"/>
    <property type="match status" value="1"/>
</dbReference>
<keyword evidence="9" id="KW-0539">Nucleus</keyword>
<dbReference type="Proteomes" id="UP001176940">
    <property type="component" value="Unassembled WGS sequence"/>
</dbReference>
<accession>A0ABN9MIH4</accession>
<evidence type="ECO:0000256" key="9">
    <source>
        <dbReference type="ARBA" id="ARBA00023242"/>
    </source>
</evidence>
<dbReference type="PANTHER" id="PTHR28643">
    <property type="entry name" value="SWI5-DEPENDENT RECOMBINATION DNA REPAIR PROTEIN 1 HOMOLOG"/>
    <property type="match status" value="1"/>
</dbReference>
<evidence type="ECO:0000256" key="1">
    <source>
        <dbReference type="ARBA" id="ARBA00004123"/>
    </source>
</evidence>
<comment type="subcellular location">
    <subcellularLocation>
        <location evidence="1">Nucleus</location>
    </subcellularLocation>
</comment>
<feature type="region of interest" description="Disordered" evidence="11">
    <location>
        <begin position="1"/>
        <end position="33"/>
    </location>
</feature>
<keyword evidence="13" id="KW-1185">Reference proteome</keyword>
<feature type="region of interest" description="Disordered" evidence="11">
    <location>
        <begin position="93"/>
        <end position="121"/>
    </location>
</feature>
<evidence type="ECO:0000256" key="3">
    <source>
        <dbReference type="ARBA" id="ARBA00014688"/>
    </source>
</evidence>
<evidence type="ECO:0000256" key="2">
    <source>
        <dbReference type="ARBA" id="ARBA00008729"/>
    </source>
</evidence>
<gene>
    <name evidence="12" type="ORF">RIMI_LOCUS21439118</name>
</gene>
<evidence type="ECO:0000256" key="11">
    <source>
        <dbReference type="SAM" id="MobiDB-lite"/>
    </source>
</evidence>
<evidence type="ECO:0000256" key="10">
    <source>
        <dbReference type="ARBA" id="ARBA00033234"/>
    </source>
</evidence>
<evidence type="ECO:0000256" key="5">
    <source>
        <dbReference type="ARBA" id="ARBA00023015"/>
    </source>
</evidence>
<evidence type="ECO:0000313" key="12">
    <source>
        <dbReference type="EMBL" id="CAJ0966583.1"/>
    </source>
</evidence>
<sequence length="213" mass="23903">MEEGMDHPPPSSAPTLYVGSPEPEDNISAKQPMSASLRERLKKCRRSFNPTCTVAKRLKVDGDDGAVTAQCSSDSSLSKISENNSTFVLIPGPSERSEDGAVLEASPSKQDVSASNSHQEMLQEKKRLQKQVQEKEEHLRRLKMVKLYRSKNNLTELQTLIDKWRESSQLLLSEIQKALSAENKQIGLTQLIENCGLDEKLLRYNRAEEDFDA</sequence>
<evidence type="ECO:0000256" key="7">
    <source>
        <dbReference type="ARBA" id="ARBA00023163"/>
    </source>
</evidence>
<dbReference type="EMBL" id="CAUEEQ010075475">
    <property type="protein sequence ID" value="CAJ0966583.1"/>
    <property type="molecule type" value="Genomic_DNA"/>
</dbReference>
<protein>
    <recommendedName>
        <fullName evidence="3">Swi5-dependent recombination DNA repair protein 1 homolog</fullName>
    </recommendedName>
    <alternativeName>
        <fullName evidence="10">Meiosis protein 5 homolog</fullName>
    </alternativeName>
</protein>
<evidence type="ECO:0000256" key="8">
    <source>
        <dbReference type="ARBA" id="ARBA00023204"/>
    </source>
</evidence>
<keyword evidence="6" id="KW-0175">Coiled coil</keyword>
<proteinExistence type="inferred from homology"/>
<feature type="compositionally biased region" description="Polar residues" evidence="11">
    <location>
        <begin position="107"/>
        <end position="120"/>
    </location>
</feature>
<dbReference type="PANTHER" id="PTHR28643:SF1">
    <property type="entry name" value="SWI5-DEPENDENT RECOMBINATION DNA REPAIR PROTEIN 1 HOMOLOG"/>
    <property type="match status" value="1"/>
</dbReference>
<name>A0ABN9MIH4_9NEOB</name>
<dbReference type="InterPro" id="IPR018468">
    <property type="entry name" value="SFR1/Mei5"/>
</dbReference>
<evidence type="ECO:0000256" key="6">
    <source>
        <dbReference type="ARBA" id="ARBA00023054"/>
    </source>
</evidence>
<dbReference type="InterPro" id="IPR042429">
    <property type="entry name" value="SFR1"/>
</dbReference>
<keyword evidence="8" id="KW-0234">DNA repair</keyword>
<evidence type="ECO:0000313" key="13">
    <source>
        <dbReference type="Proteomes" id="UP001176940"/>
    </source>
</evidence>
<reference evidence="12" key="1">
    <citation type="submission" date="2023-07" db="EMBL/GenBank/DDBJ databases">
        <authorList>
            <person name="Stuckert A."/>
        </authorList>
    </citation>
    <scope>NUCLEOTIDE SEQUENCE</scope>
</reference>
<organism evidence="12 13">
    <name type="scientific">Ranitomeya imitator</name>
    <name type="common">mimic poison frog</name>
    <dbReference type="NCBI Taxonomy" id="111125"/>
    <lineage>
        <taxon>Eukaryota</taxon>
        <taxon>Metazoa</taxon>
        <taxon>Chordata</taxon>
        <taxon>Craniata</taxon>
        <taxon>Vertebrata</taxon>
        <taxon>Euteleostomi</taxon>
        <taxon>Amphibia</taxon>
        <taxon>Batrachia</taxon>
        <taxon>Anura</taxon>
        <taxon>Neobatrachia</taxon>
        <taxon>Hyloidea</taxon>
        <taxon>Dendrobatidae</taxon>
        <taxon>Dendrobatinae</taxon>
        <taxon>Ranitomeya</taxon>
    </lineage>
</organism>
<keyword evidence="4" id="KW-0227">DNA damage</keyword>
<evidence type="ECO:0000256" key="4">
    <source>
        <dbReference type="ARBA" id="ARBA00022763"/>
    </source>
</evidence>
<comment type="caution">
    <text evidence="12">The sequence shown here is derived from an EMBL/GenBank/DDBJ whole genome shotgun (WGS) entry which is preliminary data.</text>
</comment>
<comment type="similarity">
    <text evidence="2">Belongs to the SFR1/MEI5 family.</text>
</comment>
<dbReference type="Gene3D" id="6.10.140.1020">
    <property type="match status" value="1"/>
</dbReference>
<keyword evidence="7" id="KW-0804">Transcription</keyword>
<keyword evidence="5" id="KW-0805">Transcription regulation</keyword>